<keyword evidence="3" id="KW-0813">Transport</keyword>
<keyword evidence="17" id="KW-0175">Coiled coil</keyword>
<protein>
    <submittedName>
        <fullName evidence="20">P-loop containing nucleoside triphosphate hydrolase protein</fullName>
    </submittedName>
</protein>
<evidence type="ECO:0000256" key="6">
    <source>
        <dbReference type="ARBA" id="ARBA00022692"/>
    </source>
</evidence>
<keyword evidence="10" id="KW-1002">Plastid outer membrane</keyword>
<keyword evidence="9 20" id="KW-0378">Hydrolase</keyword>
<evidence type="ECO:0000313" key="21">
    <source>
        <dbReference type="Proteomes" id="UP000247702"/>
    </source>
</evidence>
<evidence type="ECO:0000256" key="14">
    <source>
        <dbReference type="ARBA" id="ARBA00023134"/>
    </source>
</evidence>
<evidence type="ECO:0000256" key="15">
    <source>
        <dbReference type="ARBA" id="ARBA00023136"/>
    </source>
</evidence>
<evidence type="ECO:0000256" key="8">
    <source>
        <dbReference type="ARBA" id="ARBA00022741"/>
    </source>
</evidence>
<keyword evidence="8" id="KW-0547">Nucleotide-binding</keyword>
<dbReference type="EMBL" id="BEXD01003223">
    <property type="protein sequence ID" value="GBC00569.1"/>
    <property type="molecule type" value="Genomic_DNA"/>
</dbReference>
<evidence type="ECO:0000256" key="5">
    <source>
        <dbReference type="ARBA" id="ARBA00022640"/>
    </source>
</evidence>
<dbReference type="Gene3D" id="3.40.50.300">
    <property type="entry name" value="P-loop containing nucleotide triphosphate hydrolases"/>
    <property type="match status" value="1"/>
</dbReference>
<evidence type="ECO:0000256" key="2">
    <source>
        <dbReference type="ARBA" id="ARBA00004167"/>
    </source>
</evidence>
<evidence type="ECO:0000256" key="17">
    <source>
        <dbReference type="SAM" id="Coils"/>
    </source>
</evidence>
<evidence type="ECO:0000256" key="7">
    <source>
        <dbReference type="ARBA" id="ARBA00022723"/>
    </source>
</evidence>
<gene>
    <name evidence="20" type="ORF">RCL2_002857800</name>
    <name evidence="19" type="ORF">RclHR1_00390023</name>
</gene>
<keyword evidence="4" id="KW-0150">Chloroplast</keyword>
<keyword evidence="13" id="KW-1133">Transmembrane helix</keyword>
<dbReference type="PANTHER" id="PTHR10903:SF135">
    <property type="entry name" value="TRANSLOCASE OF CHLOROPLAST 120, CHLOROPLASTIC-RELATED"/>
    <property type="match status" value="1"/>
</dbReference>
<proteinExistence type="predicted"/>
<comment type="cofactor">
    <cofactor evidence="1">
        <name>Mg(2+)</name>
        <dbReference type="ChEBI" id="CHEBI:18420"/>
    </cofactor>
</comment>
<feature type="coiled-coil region" evidence="17">
    <location>
        <begin position="461"/>
        <end position="488"/>
    </location>
</feature>
<evidence type="ECO:0000256" key="1">
    <source>
        <dbReference type="ARBA" id="ARBA00001946"/>
    </source>
</evidence>
<dbReference type="GO" id="GO:0046872">
    <property type="term" value="F:metal ion binding"/>
    <property type="evidence" value="ECO:0007669"/>
    <property type="project" value="UniProtKB-KW"/>
</dbReference>
<keyword evidence="11" id="KW-0460">Magnesium</keyword>
<sequence>MTDIQEETNKAGKGEIRTILLVGASGSGKSTLGNVLVNRNGNFEEVFVESEYNVSETKNIKSVKVEIDGINYNLIDTPGFCDTSFEVIKIPPTLGELDKYIRLGIDYVLFMVNKRFTSKDLDIFEYLKEIFFKDDVVKYITIIFTNFPRFREKERCEKDIERLRNESESIADIINNVKIIHVNNAPFLDDEDVSSKRAREDSRKRILNHLKLYQNEENCKPRSGDLHERIKKLNEADLTKMKKYHNEIGEWVEKIRIFIEWRKNIKEEINNYLENLVSHVKNCEVTAGNSRYVSLLGKGLTGIKLPIGIAIHVAGNTFEFGTRFVEIIIEKIYCDRISNRIEKDKEKRLLLLRKDLRNQISEYHELLNINPTKIIENLSLRSLFADIKAAFDKLCTLVEERMNNDNDNNSESNENSEFNINVTDQCESNEVKGYFITVINKIKALLNSRLQEDHNLLDVEQNHLQESYNESEYEIEKLEAKLEKENLAFLLKAQIEVHSKQD</sequence>
<dbReference type="PANTHER" id="PTHR10903">
    <property type="entry name" value="GTPASE, IMAP FAMILY MEMBER-RELATED"/>
    <property type="match status" value="1"/>
</dbReference>
<keyword evidence="21" id="KW-1185">Reference proteome</keyword>
<evidence type="ECO:0000313" key="19">
    <source>
        <dbReference type="EMBL" id="GBC00569.1"/>
    </source>
</evidence>
<evidence type="ECO:0000256" key="16">
    <source>
        <dbReference type="ARBA" id="ARBA00024013"/>
    </source>
</evidence>
<dbReference type="InterPro" id="IPR006703">
    <property type="entry name" value="G_AIG1"/>
</dbReference>
<organism evidence="19 21">
    <name type="scientific">Rhizophagus clarus</name>
    <dbReference type="NCBI Taxonomy" id="94130"/>
    <lineage>
        <taxon>Eukaryota</taxon>
        <taxon>Fungi</taxon>
        <taxon>Fungi incertae sedis</taxon>
        <taxon>Mucoromycota</taxon>
        <taxon>Glomeromycotina</taxon>
        <taxon>Glomeromycetes</taxon>
        <taxon>Glomerales</taxon>
        <taxon>Glomeraceae</taxon>
        <taxon>Rhizophagus</taxon>
    </lineage>
</organism>
<keyword evidence="6" id="KW-0812">Transmembrane</keyword>
<dbReference type="InterPro" id="IPR027417">
    <property type="entry name" value="P-loop_NTPase"/>
</dbReference>
<evidence type="ECO:0000313" key="20">
    <source>
        <dbReference type="EMBL" id="GET02197.1"/>
    </source>
</evidence>
<dbReference type="SUPFAM" id="SSF52540">
    <property type="entry name" value="P-loop containing nucleoside triphosphate hydrolases"/>
    <property type="match status" value="1"/>
</dbReference>
<dbReference type="GO" id="GO:0016787">
    <property type="term" value="F:hydrolase activity"/>
    <property type="evidence" value="ECO:0007669"/>
    <property type="project" value="UniProtKB-KW"/>
</dbReference>
<keyword evidence="12" id="KW-0653">Protein transport</keyword>
<evidence type="ECO:0000256" key="12">
    <source>
        <dbReference type="ARBA" id="ARBA00022927"/>
    </source>
</evidence>
<evidence type="ECO:0000256" key="11">
    <source>
        <dbReference type="ARBA" id="ARBA00022842"/>
    </source>
</evidence>
<dbReference type="Proteomes" id="UP000247702">
    <property type="component" value="Unassembled WGS sequence"/>
</dbReference>
<dbReference type="OrthoDB" id="8954335at2759"/>
<evidence type="ECO:0000256" key="4">
    <source>
        <dbReference type="ARBA" id="ARBA00022528"/>
    </source>
</evidence>
<evidence type="ECO:0000256" key="10">
    <source>
        <dbReference type="ARBA" id="ARBA00022805"/>
    </source>
</evidence>
<dbReference type="Proteomes" id="UP000615446">
    <property type="component" value="Unassembled WGS sequence"/>
</dbReference>
<evidence type="ECO:0000259" key="18">
    <source>
        <dbReference type="Pfam" id="PF04548"/>
    </source>
</evidence>
<dbReference type="AlphaFoldDB" id="A0A2Z6S8D1"/>
<feature type="domain" description="AIG1-type G" evidence="18">
    <location>
        <begin position="17"/>
        <end position="237"/>
    </location>
</feature>
<accession>A0A2Z6S8D1</accession>
<keyword evidence="15" id="KW-0472">Membrane</keyword>
<dbReference type="GO" id="GO:0015031">
    <property type="term" value="P:protein transport"/>
    <property type="evidence" value="ECO:0007669"/>
    <property type="project" value="UniProtKB-KW"/>
</dbReference>
<keyword evidence="5" id="KW-0934">Plastid</keyword>
<evidence type="ECO:0000256" key="13">
    <source>
        <dbReference type="ARBA" id="ARBA00022989"/>
    </source>
</evidence>
<dbReference type="GO" id="GO:0005525">
    <property type="term" value="F:GTP binding"/>
    <property type="evidence" value="ECO:0007669"/>
    <property type="project" value="UniProtKB-KW"/>
</dbReference>
<reference evidence="20" key="2">
    <citation type="submission" date="2019-10" db="EMBL/GenBank/DDBJ databases">
        <title>Conservation and host-specific expression of non-tandemly repeated heterogenous ribosome RNA gene in arbuscular mycorrhizal fungi.</title>
        <authorList>
            <person name="Maeda T."/>
            <person name="Kobayashi Y."/>
            <person name="Nakagawa T."/>
            <person name="Ezawa T."/>
            <person name="Yamaguchi K."/>
            <person name="Bino T."/>
            <person name="Nishimoto Y."/>
            <person name="Shigenobu S."/>
            <person name="Kawaguchi M."/>
        </authorList>
    </citation>
    <scope>NUCLEOTIDE SEQUENCE</scope>
    <source>
        <strain evidence="20">HR1</strain>
    </source>
</reference>
<comment type="caution">
    <text evidence="19">The sequence shown here is derived from an EMBL/GenBank/DDBJ whole genome shotgun (WGS) entry which is preliminary data.</text>
</comment>
<dbReference type="Pfam" id="PF04548">
    <property type="entry name" value="AIG1"/>
    <property type="match status" value="1"/>
</dbReference>
<dbReference type="STRING" id="94130.A0A2Z6S8D1"/>
<keyword evidence="7" id="KW-0479">Metal-binding</keyword>
<evidence type="ECO:0000256" key="9">
    <source>
        <dbReference type="ARBA" id="ARBA00022801"/>
    </source>
</evidence>
<evidence type="ECO:0000256" key="3">
    <source>
        <dbReference type="ARBA" id="ARBA00022448"/>
    </source>
</evidence>
<comment type="subcellular location">
    <subcellularLocation>
        <location evidence="2">Membrane</location>
        <topology evidence="2">Single-pass membrane protein</topology>
    </subcellularLocation>
    <subcellularLocation>
        <location evidence="16">Plastid</location>
        <location evidence="16">Chloroplast outer membrane</location>
    </subcellularLocation>
</comment>
<dbReference type="InterPro" id="IPR045058">
    <property type="entry name" value="GIMA/IAN/Toc"/>
</dbReference>
<dbReference type="EMBL" id="BLAL01000304">
    <property type="protein sequence ID" value="GET02197.1"/>
    <property type="molecule type" value="Genomic_DNA"/>
</dbReference>
<reference evidence="19 21" key="1">
    <citation type="submission" date="2017-11" db="EMBL/GenBank/DDBJ databases">
        <title>The genome of Rhizophagus clarus HR1 reveals common genetic basis of auxotrophy among arbuscular mycorrhizal fungi.</title>
        <authorList>
            <person name="Kobayashi Y."/>
        </authorList>
    </citation>
    <scope>NUCLEOTIDE SEQUENCE [LARGE SCALE GENOMIC DNA]</scope>
    <source>
        <strain evidence="19 21">HR1</strain>
    </source>
</reference>
<dbReference type="GO" id="GO:0016020">
    <property type="term" value="C:membrane"/>
    <property type="evidence" value="ECO:0007669"/>
    <property type="project" value="UniProtKB-SubCell"/>
</dbReference>
<name>A0A2Z6S8D1_9GLOM</name>
<keyword evidence="14" id="KW-0342">GTP-binding</keyword>